<evidence type="ECO:0000256" key="8">
    <source>
        <dbReference type="ARBA" id="ARBA00023306"/>
    </source>
</evidence>
<sequence length="200" mass="23186">MFNQSGSRRWTHFHSALQLAVQRSARKWTFDDFAECFPLYVQEDKNSALATFTSISDYIESQTINDLDKLFTDYNVHENIDILHKIVTDAKDRKARGETRKDAWREDLNPRIAVGAKTTPILEKEILRLKQQLAEREKLNSQLQADLEAATRQTDEINARALEMVEQVDKAQEEWENLPQEDIEAWSVHMAETLKPAVRG</sequence>
<dbReference type="GO" id="GO:0051301">
    <property type="term" value="P:cell division"/>
    <property type="evidence" value="ECO:0007669"/>
    <property type="project" value="UniProtKB-KW"/>
</dbReference>
<reference evidence="11 12" key="1">
    <citation type="journal article" date="2019" name="Nat. Ecol. Evol.">
        <title>Megaphylogeny resolves global patterns of mushroom evolution.</title>
        <authorList>
            <person name="Varga T."/>
            <person name="Krizsan K."/>
            <person name="Foldi C."/>
            <person name="Dima B."/>
            <person name="Sanchez-Garcia M."/>
            <person name="Sanchez-Ramirez S."/>
            <person name="Szollosi G.J."/>
            <person name="Szarkandi J.G."/>
            <person name="Papp V."/>
            <person name="Albert L."/>
            <person name="Andreopoulos W."/>
            <person name="Angelini C."/>
            <person name="Antonin V."/>
            <person name="Barry K.W."/>
            <person name="Bougher N.L."/>
            <person name="Buchanan P."/>
            <person name="Buyck B."/>
            <person name="Bense V."/>
            <person name="Catcheside P."/>
            <person name="Chovatia M."/>
            <person name="Cooper J."/>
            <person name="Damon W."/>
            <person name="Desjardin D."/>
            <person name="Finy P."/>
            <person name="Geml J."/>
            <person name="Haridas S."/>
            <person name="Hughes K."/>
            <person name="Justo A."/>
            <person name="Karasinski D."/>
            <person name="Kautmanova I."/>
            <person name="Kiss B."/>
            <person name="Kocsube S."/>
            <person name="Kotiranta H."/>
            <person name="LaButti K.M."/>
            <person name="Lechner B.E."/>
            <person name="Liimatainen K."/>
            <person name="Lipzen A."/>
            <person name="Lukacs Z."/>
            <person name="Mihaltcheva S."/>
            <person name="Morgado L.N."/>
            <person name="Niskanen T."/>
            <person name="Noordeloos M.E."/>
            <person name="Ohm R.A."/>
            <person name="Ortiz-Santana B."/>
            <person name="Ovrebo C."/>
            <person name="Racz N."/>
            <person name="Riley R."/>
            <person name="Savchenko A."/>
            <person name="Shiryaev A."/>
            <person name="Soop K."/>
            <person name="Spirin V."/>
            <person name="Szebenyi C."/>
            <person name="Tomsovsky M."/>
            <person name="Tulloss R.E."/>
            <person name="Uehling J."/>
            <person name="Grigoriev I.V."/>
            <person name="Vagvolgyi C."/>
            <person name="Papp T."/>
            <person name="Martin F.M."/>
            <person name="Miettinen O."/>
            <person name="Hibbett D.S."/>
            <person name="Nagy L.G."/>
        </authorList>
    </citation>
    <scope>NUCLEOTIDE SEQUENCE [LARGE SCALE GENOMIC DNA]</scope>
    <source>
        <strain evidence="11 12">CBS 121175</strain>
    </source>
</reference>
<evidence type="ECO:0000256" key="1">
    <source>
        <dbReference type="ARBA" id="ARBA00004123"/>
    </source>
</evidence>
<evidence type="ECO:0000256" key="5">
    <source>
        <dbReference type="ARBA" id="ARBA00022776"/>
    </source>
</evidence>
<evidence type="ECO:0000256" key="3">
    <source>
        <dbReference type="ARBA" id="ARBA00022454"/>
    </source>
</evidence>
<evidence type="ECO:0000256" key="10">
    <source>
        <dbReference type="SAM" id="Coils"/>
    </source>
</evidence>
<dbReference type="GO" id="GO:0005634">
    <property type="term" value="C:nucleus"/>
    <property type="evidence" value="ECO:0007669"/>
    <property type="project" value="UniProtKB-SubCell"/>
</dbReference>
<evidence type="ECO:0000256" key="2">
    <source>
        <dbReference type="ARBA" id="ARBA00004629"/>
    </source>
</evidence>
<keyword evidence="12" id="KW-1185">Reference proteome</keyword>
<protein>
    <recommendedName>
        <fullName evidence="13">Nnf1-domain-containing protein</fullName>
    </recommendedName>
</protein>
<evidence type="ECO:0000313" key="12">
    <source>
        <dbReference type="Proteomes" id="UP000307440"/>
    </source>
</evidence>
<feature type="coiled-coil region" evidence="10">
    <location>
        <begin position="122"/>
        <end position="174"/>
    </location>
</feature>
<name>A0A5C3KGC1_COPMA</name>
<evidence type="ECO:0000256" key="9">
    <source>
        <dbReference type="ARBA" id="ARBA00023328"/>
    </source>
</evidence>
<dbReference type="GO" id="GO:0000444">
    <property type="term" value="C:MIS12/MIND type complex"/>
    <property type="evidence" value="ECO:0007669"/>
    <property type="project" value="InterPro"/>
</dbReference>
<evidence type="ECO:0000313" key="11">
    <source>
        <dbReference type="EMBL" id="TFK18974.1"/>
    </source>
</evidence>
<dbReference type="GO" id="GO:0007059">
    <property type="term" value="P:chromosome segregation"/>
    <property type="evidence" value="ECO:0007669"/>
    <property type="project" value="TreeGrafter"/>
</dbReference>
<keyword evidence="9" id="KW-0137">Centromere</keyword>
<evidence type="ECO:0000256" key="7">
    <source>
        <dbReference type="ARBA" id="ARBA00023242"/>
    </source>
</evidence>
<dbReference type="OrthoDB" id="18453at2759"/>
<evidence type="ECO:0000256" key="6">
    <source>
        <dbReference type="ARBA" id="ARBA00022838"/>
    </source>
</evidence>
<keyword evidence="5" id="KW-0498">Mitosis</keyword>
<accession>A0A5C3KGC1</accession>
<dbReference type="PANTHER" id="PTHR15459:SF3">
    <property type="entry name" value="POLYAMINE-MODULATED FACTOR 1"/>
    <property type="match status" value="1"/>
</dbReference>
<evidence type="ECO:0008006" key="13">
    <source>
        <dbReference type="Google" id="ProtNLM"/>
    </source>
</evidence>
<evidence type="ECO:0000256" key="4">
    <source>
        <dbReference type="ARBA" id="ARBA00022618"/>
    </source>
</evidence>
<dbReference type="EMBL" id="ML210366">
    <property type="protein sequence ID" value="TFK18974.1"/>
    <property type="molecule type" value="Genomic_DNA"/>
</dbReference>
<dbReference type="Proteomes" id="UP000307440">
    <property type="component" value="Unassembled WGS sequence"/>
</dbReference>
<keyword evidence="6" id="KW-0995">Kinetochore</keyword>
<comment type="subcellular location">
    <subcellularLocation>
        <location evidence="2">Chromosome</location>
        <location evidence="2">Centromere</location>
        <location evidence="2">Kinetochore</location>
    </subcellularLocation>
    <subcellularLocation>
        <location evidence="1">Nucleus</location>
    </subcellularLocation>
</comment>
<dbReference type="Pfam" id="PF03980">
    <property type="entry name" value="Nnf1"/>
    <property type="match status" value="1"/>
</dbReference>
<proteinExistence type="predicted"/>
<keyword evidence="10" id="KW-0175">Coiled coil</keyword>
<dbReference type="AlphaFoldDB" id="A0A5C3KGC1"/>
<organism evidence="11 12">
    <name type="scientific">Coprinopsis marcescibilis</name>
    <name type="common">Agaric fungus</name>
    <name type="synonym">Psathyrella marcescibilis</name>
    <dbReference type="NCBI Taxonomy" id="230819"/>
    <lineage>
        <taxon>Eukaryota</taxon>
        <taxon>Fungi</taxon>
        <taxon>Dikarya</taxon>
        <taxon>Basidiomycota</taxon>
        <taxon>Agaricomycotina</taxon>
        <taxon>Agaricomycetes</taxon>
        <taxon>Agaricomycetidae</taxon>
        <taxon>Agaricales</taxon>
        <taxon>Agaricineae</taxon>
        <taxon>Psathyrellaceae</taxon>
        <taxon>Coprinopsis</taxon>
    </lineage>
</organism>
<gene>
    <name evidence="11" type="ORF">FA15DRAFT_674851</name>
</gene>
<keyword evidence="3" id="KW-0158">Chromosome</keyword>
<dbReference type="InterPro" id="IPR007128">
    <property type="entry name" value="PMF1/Nnf1"/>
</dbReference>
<keyword evidence="8" id="KW-0131">Cell cycle</keyword>
<keyword evidence="7" id="KW-0539">Nucleus</keyword>
<dbReference type="PANTHER" id="PTHR15459">
    <property type="entry name" value="POLYAMINE-MODULATED FACTOR 1"/>
    <property type="match status" value="1"/>
</dbReference>
<keyword evidence="4" id="KW-0132">Cell division</keyword>